<evidence type="ECO:0000313" key="12">
    <source>
        <dbReference type="Proteomes" id="UP000196710"/>
    </source>
</evidence>
<feature type="transmembrane region" description="Helical" evidence="9">
    <location>
        <begin position="363"/>
        <end position="394"/>
    </location>
</feature>
<feature type="transmembrane region" description="Helical" evidence="9">
    <location>
        <begin position="83"/>
        <end position="100"/>
    </location>
</feature>
<evidence type="ECO:0000256" key="6">
    <source>
        <dbReference type="ARBA" id="ARBA00022989"/>
    </source>
</evidence>
<comment type="similarity">
    <text evidence="2 8">Belongs to the nucleobase:cation symporter-2 (NCS2) (TC 2.A.40) family. Azg-like subfamily.</text>
</comment>
<evidence type="ECO:0000256" key="7">
    <source>
        <dbReference type="ARBA" id="ARBA00023136"/>
    </source>
</evidence>
<evidence type="ECO:0000313" key="13">
    <source>
        <dbReference type="Proteomes" id="UP000596035"/>
    </source>
</evidence>
<comment type="subcellular location">
    <subcellularLocation>
        <location evidence="1 8">Cell membrane</location>
        <topology evidence="1 8">Multi-pass membrane protein</topology>
    </subcellularLocation>
</comment>
<feature type="transmembrane region" description="Helical" evidence="9">
    <location>
        <begin position="106"/>
        <end position="124"/>
    </location>
</feature>
<dbReference type="PIRSF" id="PIRSF005353">
    <property type="entry name" value="PbuG"/>
    <property type="match status" value="1"/>
</dbReference>
<organism evidence="11 13">
    <name type="scientific">Acutalibacter muris</name>
    <dbReference type="NCBI Taxonomy" id="1796620"/>
    <lineage>
        <taxon>Bacteria</taxon>
        <taxon>Bacillati</taxon>
        <taxon>Bacillota</taxon>
        <taxon>Clostridia</taxon>
        <taxon>Eubacteriales</taxon>
        <taxon>Acutalibacteraceae</taxon>
        <taxon>Acutalibacter</taxon>
    </lineage>
</organism>
<evidence type="ECO:0000313" key="11">
    <source>
        <dbReference type="EMBL" id="QQR31639.1"/>
    </source>
</evidence>
<dbReference type="InterPro" id="IPR006043">
    <property type="entry name" value="NCS2"/>
</dbReference>
<keyword evidence="4 8" id="KW-1003">Cell membrane</keyword>
<reference evidence="10" key="1">
    <citation type="journal article" date="2017" name="Genome Announc.">
        <title>High-Quality Whole-Genome Sequences of the Oligo-Mouse-Microbiota Bacterial Community.</title>
        <authorList>
            <person name="Garzetti D."/>
            <person name="Brugiroux S."/>
            <person name="Bunk B."/>
            <person name="Pukall R."/>
            <person name="McCoy K.D."/>
            <person name="Macpherson A.J."/>
            <person name="Stecher B."/>
        </authorList>
    </citation>
    <scope>NUCLEOTIDE SEQUENCE</scope>
    <source>
        <strain evidence="10">KB18</strain>
    </source>
</reference>
<evidence type="ECO:0000256" key="3">
    <source>
        <dbReference type="ARBA" id="ARBA00022448"/>
    </source>
</evidence>
<feature type="transmembrane region" description="Helical" evidence="9">
    <location>
        <begin position="145"/>
        <end position="169"/>
    </location>
</feature>
<dbReference type="EMBL" id="CP065321">
    <property type="protein sequence ID" value="QQR31639.1"/>
    <property type="molecule type" value="Genomic_DNA"/>
</dbReference>
<feature type="transmembrane region" description="Helical" evidence="9">
    <location>
        <begin position="21"/>
        <end position="45"/>
    </location>
</feature>
<dbReference type="Pfam" id="PF00860">
    <property type="entry name" value="Xan_ur_permease"/>
    <property type="match status" value="1"/>
</dbReference>
<feature type="transmembrane region" description="Helical" evidence="9">
    <location>
        <begin position="268"/>
        <end position="288"/>
    </location>
</feature>
<feature type="transmembrane region" description="Helical" evidence="9">
    <location>
        <begin position="452"/>
        <end position="471"/>
    </location>
</feature>
<feature type="transmembrane region" description="Helical" evidence="9">
    <location>
        <begin position="189"/>
        <end position="207"/>
    </location>
</feature>
<dbReference type="AlphaFoldDB" id="A0A1Z2XV82"/>
<reference evidence="11 13" key="3">
    <citation type="submission" date="2020-11" db="EMBL/GenBank/DDBJ databases">
        <title>Closed and high quality bacterial genomes of the OMM12 community.</title>
        <authorList>
            <person name="Marbouty M."/>
            <person name="Lamy-Besnier Q."/>
            <person name="Debarbieux L."/>
            <person name="Koszul R."/>
        </authorList>
    </citation>
    <scope>NUCLEOTIDE SEQUENCE [LARGE SCALE GENOMIC DNA]</scope>
    <source>
        <strain evidence="11 13">KB18</strain>
    </source>
</reference>
<evidence type="ECO:0000256" key="1">
    <source>
        <dbReference type="ARBA" id="ARBA00004651"/>
    </source>
</evidence>
<evidence type="ECO:0000256" key="4">
    <source>
        <dbReference type="ARBA" id="ARBA00022475"/>
    </source>
</evidence>
<evidence type="ECO:0000256" key="5">
    <source>
        <dbReference type="ARBA" id="ARBA00022692"/>
    </source>
</evidence>
<dbReference type="GO" id="GO:0005345">
    <property type="term" value="F:purine nucleobase transmembrane transporter activity"/>
    <property type="evidence" value="ECO:0007669"/>
    <property type="project" value="TreeGrafter"/>
</dbReference>
<evidence type="ECO:0000256" key="2">
    <source>
        <dbReference type="ARBA" id="ARBA00005697"/>
    </source>
</evidence>
<proteinExistence type="inferred from homology"/>
<dbReference type="Proteomes" id="UP000596035">
    <property type="component" value="Chromosome"/>
</dbReference>
<keyword evidence="6 8" id="KW-1133">Transmembrane helix</keyword>
<gene>
    <name evidence="10" type="ORF">ADH66_17875</name>
    <name evidence="11" type="ORF">I5Q82_08285</name>
</gene>
<dbReference type="InterPro" id="IPR026033">
    <property type="entry name" value="Azg-like_bact_archaea"/>
</dbReference>
<sequence length="472" mass="49234">MEKLLALFKLKEHGTDVKTEVIAGITTFLSMAYILAVNPSMLAAAGMDQGAVFTATAVSAAIATIIMGVFANYPVALASGMGLNAYFAYTVVPMVAGMGITDPWKVALTAILVEGIIFIILSIFKFRETLVNSVPANLKYGISAGIGLFISIVGLKGAGIVTTDAFAIVGEDGTATVSSSTLVAMGDLGSPQVVLAFVGLILIGVMWHFKVKGAILWGILGTWVLGIIAELAGWYVVNPDAGVYSLIPNFSSGILPPSLAPTFFKFDFSFVAGHFVNFAAIVFAFLFVDLFDTVGTLIGVADQGNLLNDKGELPNAGPALMSDAIGTVAGAVLGTSTVTSYVESTAGVAEGGRTGLTAISTAVMFVLALFLSPIFLAIPSFATTPALLFVGLLMMKSVLKMKFDGDIADVVGGFLALVMMPFTYSIANGIMFGIVAWVLLKVCTAKVKDIHPVMWVAFGLFVLRIITLVAGV</sequence>
<evidence type="ECO:0000256" key="9">
    <source>
        <dbReference type="SAM" id="Phobius"/>
    </source>
</evidence>
<keyword evidence="12" id="KW-1185">Reference proteome</keyword>
<keyword evidence="7 8" id="KW-0472">Membrane</keyword>
<evidence type="ECO:0000256" key="8">
    <source>
        <dbReference type="PIRNR" id="PIRNR005353"/>
    </source>
</evidence>
<feature type="transmembrane region" description="Helical" evidence="9">
    <location>
        <begin position="51"/>
        <end position="71"/>
    </location>
</feature>
<name>A0A1Z2XV82_9FIRM</name>
<accession>A0A1Z2XV82</accession>
<keyword evidence="5 8" id="KW-0812">Transmembrane</keyword>
<feature type="transmembrane region" description="Helical" evidence="9">
    <location>
        <begin position="214"/>
        <end position="237"/>
    </location>
</feature>
<reference evidence="12" key="2">
    <citation type="submission" date="2017-05" db="EMBL/GenBank/DDBJ databases">
        <title>Improved OligoMM genomes.</title>
        <authorList>
            <person name="Garzetti D."/>
        </authorList>
    </citation>
    <scope>NUCLEOTIDE SEQUENCE [LARGE SCALE GENOMIC DNA]</scope>
    <source>
        <strain evidence="12">KB18</strain>
    </source>
</reference>
<keyword evidence="3 8" id="KW-0813">Transport</keyword>
<dbReference type="EMBL" id="CP021422">
    <property type="protein sequence ID" value="ASB42356.1"/>
    <property type="molecule type" value="Genomic_DNA"/>
</dbReference>
<protein>
    <submittedName>
        <fullName evidence="10">Guanine permease</fullName>
    </submittedName>
    <submittedName>
        <fullName evidence="11">NCS2 family permease</fullName>
    </submittedName>
</protein>
<dbReference type="KEGG" id="amur:ADH66_17875"/>
<evidence type="ECO:0000313" key="10">
    <source>
        <dbReference type="EMBL" id="ASB42356.1"/>
    </source>
</evidence>
<dbReference type="PANTHER" id="PTHR43337">
    <property type="entry name" value="XANTHINE/URACIL PERMEASE C887.17-RELATED"/>
    <property type="match status" value="1"/>
</dbReference>
<feature type="transmembrane region" description="Helical" evidence="9">
    <location>
        <begin position="414"/>
        <end position="440"/>
    </location>
</feature>
<dbReference type="PANTHER" id="PTHR43337:SF1">
    <property type="entry name" value="XANTHINE_URACIL PERMEASE C887.17-RELATED"/>
    <property type="match status" value="1"/>
</dbReference>
<dbReference type="InterPro" id="IPR045018">
    <property type="entry name" value="Azg-like"/>
</dbReference>
<dbReference type="Proteomes" id="UP000196710">
    <property type="component" value="Chromosome"/>
</dbReference>
<dbReference type="GO" id="GO:0005886">
    <property type="term" value="C:plasma membrane"/>
    <property type="evidence" value="ECO:0007669"/>
    <property type="project" value="UniProtKB-SubCell"/>
</dbReference>